<proteinExistence type="predicted"/>
<organism evidence="1">
    <name type="scientific">Anguilla anguilla</name>
    <name type="common">European freshwater eel</name>
    <name type="synonym">Muraena anguilla</name>
    <dbReference type="NCBI Taxonomy" id="7936"/>
    <lineage>
        <taxon>Eukaryota</taxon>
        <taxon>Metazoa</taxon>
        <taxon>Chordata</taxon>
        <taxon>Craniata</taxon>
        <taxon>Vertebrata</taxon>
        <taxon>Euteleostomi</taxon>
        <taxon>Actinopterygii</taxon>
        <taxon>Neopterygii</taxon>
        <taxon>Teleostei</taxon>
        <taxon>Anguilliformes</taxon>
        <taxon>Anguillidae</taxon>
        <taxon>Anguilla</taxon>
    </lineage>
</organism>
<reference evidence="1" key="2">
    <citation type="journal article" date="2015" name="Fish Shellfish Immunol.">
        <title>Early steps in the European eel (Anguilla anguilla)-Vibrio vulnificus interaction in the gills: Role of the RtxA13 toxin.</title>
        <authorList>
            <person name="Callol A."/>
            <person name="Pajuelo D."/>
            <person name="Ebbesson L."/>
            <person name="Teles M."/>
            <person name="MacKenzie S."/>
            <person name="Amaro C."/>
        </authorList>
    </citation>
    <scope>NUCLEOTIDE SEQUENCE</scope>
</reference>
<accession>A0A0E9RQS6</accession>
<protein>
    <submittedName>
        <fullName evidence="1">Uncharacterized protein</fullName>
    </submittedName>
</protein>
<dbReference type="AlphaFoldDB" id="A0A0E9RQS6"/>
<reference evidence="1" key="1">
    <citation type="submission" date="2014-11" db="EMBL/GenBank/DDBJ databases">
        <authorList>
            <person name="Amaro Gonzalez C."/>
        </authorList>
    </citation>
    <scope>NUCLEOTIDE SEQUENCE</scope>
</reference>
<sequence>MREGQSKQKRKQMEKGG</sequence>
<evidence type="ECO:0000313" key="1">
    <source>
        <dbReference type="EMBL" id="JAH31172.1"/>
    </source>
</evidence>
<dbReference type="EMBL" id="GBXM01077405">
    <property type="protein sequence ID" value="JAH31172.1"/>
    <property type="molecule type" value="Transcribed_RNA"/>
</dbReference>
<name>A0A0E9RQS6_ANGAN</name>